<feature type="signal peptide" evidence="1">
    <location>
        <begin position="1"/>
        <end position="23"/>
    </location>
</feature>
<dbReference type="InterPro" id="IPR010791">
    <property type="entry name" value="AttH_dom"/>
</dbReference>
<dbReference type="InterPro" id="IPR023374">
    <property type="entry name" value="AttH-like_dom_sf"/>
</dbReference>
<dbReference type="EMBL" id="WWCP01000021">
    <property type="protein sequence ID" value="MYM83601.1"/>
    <property type="molecule type" value="Genomic_DNA"/>
</dbReference>
<evidence type="ECO:0000259" key="2">
    <source>
        <dbReference type="Pfam" id="PF07143"/>
    </source>
</evidence>
<organism evidence="3 4">
    <name type="scientific">Duganella lactea</name>
    <dbReference type="NCBI Taxonomy" id="2692173"/>
    <lineage>
        <taxon>Bacteria</taxon>
        <taxon>Pseudomonadati</taxon>
        <taxon>Pseudomonadota</taxon>
        <taxon>Betaproteobacteria</taxon>
        <taxon>Burkholderiales</taxon>
        <taxon>Oxalobacteraceae</taxon>
        <taxon>Telluria group</taxon>
        <taxon>Duganella</taxon>
    </lineage>
</organism>
<evidence type="ECO:0000256" key="1">
    <source>
        <dbReference type="SAM" id="SignalP"/>
    </source>
</evidence>
<dbReference type="SUPFAM" id="SSF159245">
    <property type="entry name" value="AttH-like"/>
    <property type="match status" value="1"/>
</dbReference>
<gene>
    <name evidence="3" type="ORF">GTP44_16770</name>
</gene>
<dbReference type="PANTHER" id="PTHR38591">
    <property type="entry name" value="HYDROLASE"/>
    <property type="match status" value="1"/>
</dbReference>
<proteinExistence type="predicted"/>
<dbReference type="PANTHER" id="PTHR38591:SF1">
    <property type="entry name" value="BLL1000 PROTEIN"/>
    <property type="match status" value="1"/>
</dbReference>
<dbReference type="Gene3D" id="2.40.370.10">
    <property type="entry name" value="AttH-like domain"/>
    <property type="match status" value="2"/>
</dbReference>
<reference evidence="3 4" key="1">
    <citation type="submission" date="2019-12" db="EMBL/GenBank/DDBJ databases">
        <title>Novel species isolated from a subtropical stream in China.</title>
        <authorList>
            <person name="Lu H."/>
        </authorList>
    </citation>
    <scope>NUCLEOTIDE SEQUENCE [LARGE SCALE GENOMIC DNA]</scope>
    <source>
        <strain evidence="3 4">FT50W</strain>
    </source>
</reference>
<name>A0A6L8MN03_9BURK</name>
<feature type="chain" id="PRO_5026889835" evidence="1">
    <location>
        <begin position="24"/>
        <end position="368"/>
    </location>
</feature>
<feature type="domain" description="AttH" evidence="2">
    <location>
        <begin position="59"/>
        <end position="230"/>
    </location>
</feature>
<comment type="caution">
    <text evidence="3">The sequence shown here is derived from an EMBL/GenBank/DDBJ whole genome shotgun (WGS) entry which is preliminary data.</text>
</comment>
<accession>A0A6L8MN03</accession>
<keyword evidence="1" id="KW-0732">Signal</keyword>
<dbReference type="Pfam" id="PF07143">
    <property type="entry name" value="CrtC"/>
    <property type="match status" value="1"/>
</dbReference>
<protein>
    <submittedName>
        <fullName evidence="3">Carotenoid 1,2-hydratase</fullName>
    </submittedName>
</protein>
<sequence>MPTRLLNRARRAAAMMAATIALAAPSYAAAPQFTAVVPLPAGQSLTFPADYGAHPDYKTEWWYVTGWLNTPEGKPLGFQVTFFRSATSHDRANPSQFAPKQLIIGHAALSDPANGKLLHDQRSAREGFGLSYAKTGDTNVKLEDWQMVRAADGSYTVHVDGPEFKYDLTLTPSQPDLLQGERGYSRKGPRPAQSSYYYSQPHLQVSGSVTRLNKQTRVTGQAWLDHEWSSEALDAEATGWDWVGANLDDGGALMAFAVRSKTGAKLWAHATWRDASGKITQFAPDQVSFTPQKRWRSPRTNAEYPVATRLTTGDTVWDIVPLQDDQELDSRRSTGAVYWEGAVTLHRDGKPAGRAYLEMTGYVRAIKL</sequence>
<dbReference type="Proteomes" id="UP000474565">
    <property type="component" value="Unassembled WGS sequence"/>
</dbReference>
<dbReference type="Pfam" id="PF17186">
    <property type="entry name" value="Lipocalin_9"/>
    <property type="match status" value="1"/>
</dbReference>
<dbReference type="AlphaFoldDB" id="A0A6L8MN03"/>
<evidence type="ECO:0000313" key="3">
    <source>
        <dbReference type="EMBL" id="MYM83601.1"/>
    </source>
</evidence>
<evidence type="ECO:0000313" key="4">
    <source>
        <dbReference type="Proteomes" id="UP000474565"/>
    </source>
</evidence>